<dbReference type="Proteomes" id="UP000516230">
    <property type="component" value="Chromosome"/>
</dbReference>
<sequence length="200" mass="21526">MRDAVVIWRRRRSPLCRPTDLAEAWVALVAALLLVTAAPAVGWLTGSLTEDALRQSLRAQRHQRHPVTAEVTGPGGAAAAAFRDDPAAADGRHRVRASWTAPDGRVRSGTVATALRAPRAGDRFTVWTDASGRPVPRPMDEEAARVHAALAGVGAWAVSALLVESARRLVLWRLVRRRFARLDRAWAAAGPDWGRTGAGS</sequence>
<organism evidence="2 3">
    <name type="scientific">Streptomyces genisteinicus</name>
    <dbReference type="NCBI Taxonomy" id="2768068"/>
    <lineage>
        <taxon>Bacteria</taxon>
        <taxon>Bacillati</taxon>
        <taxon>Actinomycetota</taxon>
        <taxon>Actinomycetes</taxon>
        <taxon>Kitasatosporales</taxon>
        <taxon>Streptomycetaceae</taxon>
        <taxon>Streptomyces</taxon>
    </lineage>
</organism>
<dbReference type="RefSeq" id="WP_187739218.1">
    <property type="nucleotide sequence ID" value="NZ_CP060825.1"/>
</dbReference>
<keyword evidence="3" id="KW-1185">Reference proteome</keyword>
<dbReference type="KEGG" id="sgj:IAG43_03140"/>
<keyword evidence="1" id="KW-0472">Membrane</keyword>
<accession>A0A7H0HNA1</accession>
<evidence type="ECO:0000256" key="1">
    <source>
        <dbReference type="SAM" id="Phobius"/>
    </source>
</evidence>
<name>A0A7H0HNA1_9ACTN</name>
<keyword evidence="1" id="KW-1133">Transmembrane helix</keyword>
<dbReference type="AlphaFoldDB" id="A0A7H0HNA1"/>
<reference evidence="2 3" key="1">
    <citation type="submission" date="2020-08" db="EMBL/GenBank/DDBJ databases">
        <title>A novel species.</title>
        <authorList>
            <person name="Gao J."/>
        </authorList>
    </citation>
    <scope>NUCLEOTIDE SEQUENCE [LARGE SCALE GENOMIC DNA]</scope>
    <source>
        <strain evidence="2 3">CRPJ-33</strain>
    </source>
</reference>
<dbReference type="PANTHER" id="PTHR42305:SF1">
    <property type="entry name" value="MEMBRANE PROTEIN RV1733C-RELATED"/>
    <property type="match status" value="1"/>
</dbReference>
<evidence type="ECO:0000313" key="3">
    <source>
        <dbReference type="Proteomes" id="UP000516230"/>
    </source>
</evidence>
<protein>
    <submittedName>
        <fullName evidence="2">Uncharacterized protein</fullName>
    </submittedName>
</protein>
<dbReference type="InterPro" id="IPR039708">
    <property type="entry name" value="MT1774/Rv1733c-like"/>
</dbReference>
<gene>
    <name evidence="2" type="ORF">IAG43_03140</name>
</gene>
<dbReference type="PANTHER" id="PTHR42305">
    <property type="entry name" value="MEMBRANE PROTEIN RV1733C-RELATED"/>
    <property type="match status" value="1"/>
</dbReference>
<feature type="transmembrane region" description="Helical" evidence="1">
    <location>
        <begin position="21"/>
        <end position="44"/>
    </location>
</feature>
<dbReference type="EMBL" id="CP060825">
    <property type="protein sequence ID" value="QNP62017.1"/>
    <property type="molecule type" value="Genomic_DNA"/>
</dbReference>
<evidence type="ECO:0000313" key="2">
    <source>
        <dbReference type="EMBL" id="QNP62017.1"/>
    </source>
</evidence>
<keyword evidence="1" id="KW-0812">Transmembrane</keyword>
<proteinExistence type="predicted"/>